<name>A0A1H5ZUT2_9ACTN</name>
<evidence type="ECO:0000256" key="1">
    <source>
        <dbReference type="SAM" id="SignalP"/>
    </source>
</evidence>
<dbReference type="OrthoDB" id="3541994at2"/>
<reference evidence="2 3" key="1">
    <citation type="submission" date="2016-10" db="EMBL/GenBank/DDBJ databases">
        <authorList>
            <person name="de Groot N.N."/>
        </authorList>
    </citation>
    <scope>NUCLEOTIDE SEQUENCE [LARGE SCALE GENOMIC DNA]</scope>
    <source>
        <strain evidence="2 3">CGMCC 4.7037</strain>
    </source>
</reference>
<feature type="signal peptide" evidence="1">
    <location>
        <begin position="1"/>
        <end position="24"/>
    </location>
</feature>
<dbReference type="AlphaFoldDB" id="A0A1H5ZUT2"/>
<keyword evidence="3" id="KW-1185">Reference proteome</keyword>
<dbReference type="EMBL" id="FNVT01000002">
    <property type="protein sequence ID" value="SEG40248.1"/>
    <property type="molecule type" value="Genomic_DNA"/>
</dbReference>
<proteinExistence type="predicted"/>
<dbReference type="Proteomes" id="UP000236732">
    <property type="component" value="Unassembled WGS sequence"/>
</dbReference>
<organism evidence="2 3">
    <name type="scientific">Nonomuraea solani</name>
    <dbReference type="NCBI Taxonomy" id="1144553"/>
    <lineage>
        <taxon>Bacteria</taxon>
        <taxon>Bacillati</taxon>
        <taxon>Actinomycetota</taxon>
        <taxon>Actinomycetes</taxon>
        <taxon>Streptosporangiales</taxon>
        <taxon>Streptosporangiaceae</taxon>
        <taxon>Nonomuraea</taxon>
    </lineage>
</organism>
<sequence>MLRPLCAAATLLSALALMATPAAAASPGLLTLFSAPNFTGPTNNVSYTSCDNFVGRVPGQRVGSFDNRPLPGCRVVLHALTGDFTLCAGRGVVPPASRQVNLYSIRAGASAPCPG</sequence>
<keyword evidence="1" id="KW-0732">Signal</keyword>
<dbReference type="RefSeq" id="WP_103955509.1">
    <property type="nucleotide sequence ID" value="NZ_FNVT01000002.1"/>
</dbReference>
<evidence type="ECO:0000313" key="3">
    <source>
        <dbReference type="Proteomes" id="UP000236732"/>
    </source>
</evidence>
<protein>
    <submittedName>
        <fullName evidence="2">Uncharacterized protein</fullName>
    </submittedName>
</protein>
<gene>
    <name evidence="2" type="ORF">SAMN05444920_102890</name>
</gene>
<feature type="chain" id="PRO_5009291976" evidence="1">
    <location>
        <begin position="25"/>
        <end position="115"/>
    </location>
</feature>
<accession>A0A1H5ZUT2</accession>
<evidence type="ECO:0000313" key="2">
    <source>
        <dbReference type="EMBL" id="SEG40248.1"/>
    </source>
</evidence>